<dbReference type="RefSeq" id="WP_136891302.1">
    <property type="nucleotide sequence ID" value="NZ_CP034413.3"/>
</dbReference>
<dbReference type="KEGG" id="obj:EIO64_10050"/>
<dbReference type="AlphaFoldDB" id="A0A4D7AIS9"/>
<keyword evidence="5 6" id="KW-0342">GTP-binding</keyword>
<comment type="subunit">
    <text evidence="6">Homodimer. Heterotetramer of two MnmE and two MnmG subunits.</text>
</comment>
<dbReference type="InterPro" id="IPR004520">
    <property type="entry name" value="GTPase_MnmE"/>
</dbReference>
<feature type="binding site" evidence="6">
    <location>
        <begin position="273"/>
        <end position="276"/>
    </location>
    <ligand>
        <name>GTP</name>
        <dbReference type="ChEBI" id="CHEBI:37565"/>
    </ligand>
</feature>
<feature type="binding site" evidence="6">
    <location>
        <position position="250"/>
    </location>
    <ligand>
        <name>K(+)</name>
        <dbReference type="ChEBI" id="CHEBI:29103"/>
    </ligand>
</feature>
<dbReference type="CDD" id="cd04164">
    <property type="entry name" value="trmE"/>
    <property type="match status" value="1"/>
</dbReference>
<dbReference type="GO" id="GO:0005525">
    <property type="term" value="F:GTP binding"/>
    <property type="evidence" value="ECO:0007669"/>
    <property type="project" value="UniProtKB-UniRule"/>
</dbReference>
<dbReference type="Pfam" id="PF10396">
    <property type="entry name" value="TrmE_N"/>
    <property type="match status" value="1"/>
</dbReference>
<dbReference type="InterPro" id="IPR031168">
    <property type="entry name" value="G_TrmE"/>
</dbReference>
<dbReference type="GO" id="GO:0046872">
    <property type="term" value="F:metal ion binding"/>
    <property type="evidence" value="ECO:0007669"/>
    <property type="project" value="UniProtKB-KW"/>
</dbReference>
<dbReference type="GO" id="GO:0003924">
    <property type="term" value="F:GTPase activity"/>
    <property type="evidence" value="ECO:0007669"/>
    <property type="project" value="UniProtKB-UniRule"/>
</dbReference>
<dbReference type="InterPro" id="IPR027417">
    <property type="entry name" value="P-loop_NTPase"/>
</dbReference>
<keyword evidence="10" id="KW-1185">Reference proteome</keyword>
<proteinExistence type="inferred from homology"/>
<comment type="similarity">
    <text evidence="1 6 7">Belongs to the TRAFAC class TrmE-Era-EngA-EngB-Septin-like GTPase superfamily. TrmE GTPase family.</text>
</comment>
<dbReference type="PROSITE" id="PS51709">
    <property type="entry name" value="G_TRME"/>
    <property type="match status" value="1"/>
</dbReference>
<dbReference type="InterPro" id="IPR025867">
    <property type="entry name" value="MnmE_helical"/>
</dbReference>
<keyword evidence="6" id="KW-0963">Cytoplasm</keyword>
<dbReference type="EC" id="3.6.-.-" evidence="6"/>
<dbReference type="GO" id="GO:0002098">
    <property type="term" value="P:tRNA wobble uridine modification"/>
    <property type="evidence" value="ECO:0007669"/>
    <property type="project" value="TreeGrafter"/>
</dbReference>
<keyword evidence="6" id="KW-0479">Metal-binding</keyword>
<feature type="binding site" evidence="6">
    <location>
        <position position="123"/>
    </location>
    <ligand>
        <name>(6S)-5-formyl-5,6,7,8-tetrahydrofolate</name>
        <dbReference type="ChEBI" id="CHEBI:57457"/>
    </ligand>
</feature>
<comment type="subcellular location">
    <subcellularLocation>
        <location evidence="6">Cytoplasm</location>
    </subcellularLocation>
</comment>
<evidence type="ECO:0000256" key="2">
    <source>
        <dbReference type="ARBA" id="ARBA00022694"/>
    </source>
</evidence>
<reference evidence="10" key="1">
    <citation type="submission" date="2018-12" db="EMBL/GenBank/DDBJ databases">
        <title>Dusodibacter welbiota gen. nov., sp. nov., isolated from human faeces and emended description of the Oscillibacter genus.</title>
        <authorList>
            <person name="Le Roy T."/>
            <person name="Van der Smissen P."/>
            <person name="Delzenne N."/>
            <person name="Muccioli G."/>
            <person name="Collet J.F."/>
            <person name="Cani P.D."/>
        </authorList>
    </citation>
    <scope>NUCLEOTIDE SEQUENCE [LARGE SCALE GENOMIC DNA]</scope>
    <source>
        <strain evidence="10">J115</strain>
    </source>
</reference>
<dbReference type="SUPFAM" id="SSF52540">
    <property type="entry name" value="P-loop containing nucleoside triphosphate hydrolases"/>
    <property type="match status" value="1"/>
</dbReference>
<dbReference type="InterPro" id="IPR027266">
    <property type="entry name" value="TrmE/GcvT-like"/>
</dbReference>
<keyword evidence="2 6" id="KW-0819">tRNA processing</keyword>
<dbReference type="Gene3D" id="3.30.1360.120">
    <property type="entry name" value="Probable tRNA modification gtpase trme, domain 1"/>
    <property type="match status" value="1"/>
</dbReference>
<dbReference type="EMBL" id="CP034413">
    <property type="protein sequence ID" value="QCI59514.1"/>
    <property type="molecule type" value="Genomic_DNA"/>
</dbReference>
<dbReference type="InterPro" id="IPR018948">
    <property type="entry name" value="GTP-bd_TrmE_N"/>
</dbReference>
<feature type="binding site" evidence="6">
    <location>
        <position position="20"/>
    </location>
    <ligand>
        <name>(6S)-5-formyl-5,6,7,8-tetrahydrofolate</name>
        <dbReference type="ChEBI" id="CHEBI:57457"/>
    </ligand>
</feature>
<dbReference type="GO" id="GO:0005829">
    <property type="term" value="C:cytosol"/>
    <property type="evidence" value="ECO:0007669"/>
    <property type="project" value="TreeGrafter"/>
</dbReference>
<dbReference type="GO" id="GO:0030488">
    <property type="term" value="P:tRNA methylation"/>
    <property type="evidence" value="ECO:0007669"/>
    <property type="project" value="TreeGrafter"/>
</dbReference>
<dbReference type="Pfam" id="PF01926">
    <property type="entry name" value="MMR_HSR1"/>
    <property type="match status" value="1"/>
</dbReference>
<evidence type="ECO:0000259" key="8">
    <source>
        <dbReference type="PROSITE" id="PS51709"/>
    </source>
</evidence>
<keyword evidence="6" id="KW-0460">Magnesium</keyword>
<dbReference type="NCBIfam" id="TIGR00231">
    <property type="entry name" value="small_GTP"/>
    <property type="match status" value="1"/>
</dbReference>
<dbReference type="Gene3D" id="3.40.50.300">
    <property type="entry name" value="P-loop containing nucleotide triphosphate hydrolases"/>
    <property type="match status" value="1"/>
</dbReference>
<dbReference type="InterPro" id="IPR027368">
    <property type="entry name" value="MnmE_dom2"/>
</dbReference>
<comment type="caution">
    <text evidence="6">Lacks conserved residue(s) required for the propagation of feature annotation.</text>
</comment>
<accession>A0A4D7AIS9</accession>
<comment type="function">
    <text evidence="6">Exhibits a very high intrinsic GTPase hydrolysis rate. Involved in the addition of a carboxymethylaminomethyl (cmnm) group at the wobble position (U34) of certain tRNAs, forming tRNA-cmnm(5)s(2)U34.</text>
</comment>
<feature type="binding site" evidence="6">
    <location>
        <position position="254"/>
    </location>
    <ligand>
        <name>Mg(2+)</name>
        <dbReference type="ChEBI" id="CHEBI:18420"/>
    </ligand>
</feature>
<evidence type="ECO:0000313" key="10">
    <source>
        <dbReference type="Proteomes" id="UP000298642"/>
    </source>
</evidence>
<dbReference type="CDD" id="cd14858">
    <property type="entry name" value="TrmE_N"/>
    <property type="match status" value="1"/>
</dbReference>
<feature type="binding site" evidence="6">
    <location>
        <position position="248"/>
    </location>
    <ligand>
        <name>K(+)</name>
        <dbReference type="ChEBI" id="CHEBI:29103"/>
    </ligand>
</feature>
<feature type="binding site" evidence="6">
    <location>
        <begin position="248"/>
        <end position="254"/>
    </location>
    <ligand>
        <name>GTP</name>
        <dbReference type="ChEBI" id="CHEBI:37565"/>
    </ligand>
</feature>
<protein>
    <recommendedName>
        <fullName evidence="6">tRNA modification GTPase MnmE</fullName>
        <ecNumber evidence="6">3.6.-.-</ecNumber>
    </recommendedName>
</protein>
<evidence type="ECO:0000256" key="4">
    <source>
        <dbReference type="ARBA" id="ARBA00022958"/>
    </source>
</evidence>
<feature type="binding site" evidence="6">
    <location>
        <position position="84"/>
    </location>
    <ligand>
        <name>(6S)-5-formyl-5,6,7,8-tetrahydrofolate</name>
        <dbReference type="ChEBI" id="CHEBI:57457"/>
    </ligand>
</feature>
<comment type="cofactor">
    <cofactor evidence="6">
        <name>K(+)</name>
        <dbReference type="ChEBI" id="CHEBI:29103"/>
    </cofactor>
    <text evidence="6">Binds 1 potassium ion per subunit.</text>
</comment>
<feature type="binding site" evidence="6">
    <location>
        <position position="464"/>
    </location>
    <ligand>
        <name>(6S)-5-formyl-5,6,7,8-tetrahydrofolate</name>
        <dbReference type="ChEBI" id="CHEBI:57457"/>
    </ligand>
</feature>
<dbReference type="NCBIfam" id="TIGR00450">
    <property type="entry name" value="mnmE_trmE_thdF"/>
    <property type="match status" value="1"/>
</dbReference>
<feature type="binding site" evidence="6">
    <location>
        <begin position="229"/>
        <end position="234"/>
    </location>
    <ligand>
        <name>GTP</name>
        <dbReference type="ChEBI" id="CHEBI:37565"/>
    </ligand>
</feature>
<sequence length="464" mass="48656">MDVIAAIATGSAATAIGIVRVSGDGCFALCGRVFRAAGGRPFAAQEPRKMVFGEMLDRAGRVIDRGLAVRFPGPGSYTGEDCAEFHCHGSPVVLRELLSALFAAGARQAQAGEFTKRAFLNGRMDLTQAEAVVDLIDAETAAAARNAAAQLDGGLRRVLEPVQEELLEVTSRFYAVVDYPDEDIQDVRPEEIAAALRSAAGRLERLLDTCRRGQVLKSGVRTAIVGRPNAGKSSLLNALAGYERAIVTDIPGTTRDTVEESVLCGGVLLRLIDTAGIRATEDPVEQLGVERSRRAIASAELVLAVVDGAVPEDPEEGSLLADVARCGVPWLLVFTKRDMAGGLRTAGAVFPAGEGPLAPPAAVVSLSSVTGEGLEDLGNAVAALFPAGDPGEAGSLLTDRRQEDAARRALDAVRRALEALETGMTPDAVLTDAEEALDALGELTGRTAKEEIVSRIFSRFCVGK</sequence>
<dbReference type="HAMAP" id="MF_00379">
    <property type="entry name" value="GTPase_MnmE"/>
    <property type="match status" value="1"/>
</dbReference>
<keyword evidence="4 6" id="KW-0630">Potassium</keyword>
<dbReference type="PANTHER" id="PTHR42714:SF2">
    <property type="entry name" value="TRNA MODIFICATION GTPASE GTPBP3, MITOCHONDRIAL"/>
    <property type="match status" value="1"/>
</dbReference>
<evidence type="ECO:0000313" key="9">
    <source>
        <dbReference type="EMBL" id="QCI59514.1"/>
    </source>
</evidence>
<dbReference type="Proteomes" id="UP000298642">
    <property type="component" value="Chromosome"/>
</dbReference>
<feature type="binding site" evidence="6">
    <location>
        <position position="253"/>
    </location>
    <ligand>
        <name>K(+)</name>
        <dbReference type="ChEBI" id="CHEBI:29103"/>
    </ligand>
</feature>
<feature type="domain" description="TrmE-type G" evidence="8">
    <location>
        <begin position="219"/>
        <end position="386"/>
    </location>
</feature>
<evidence type="ECO:0000256" key="1">
    <source>
        <dbReference type="ARBA" id="ARBA00011043"/>
    </source>
</evidence>
<evidence type="ECO:0000256" key="3">
    <source>
        <dbReference type="ARBA" id="ARBA00022741"/>
    </source>
</evidence>
<dbReference type="Gene3D" id="1.20.120.430">
    <property type="entry name" value="tRNA modification GTPase MnmE domain 2"/>
    <property type="match status" value="1"/>
</dbReference>
<dbReference type="Pfam" id="PF12631">
    <property type="entry name" value="MnmE_helical"/>
    <property type="match status" value="1"/>
</dbReference>
<evidence type="ECO:0000256" key="5">
    <source>
        <dbReference type="ARBA" id="ARBA00023134"/>
    </source>
</evidence>
<feature type="binding site" evidence="6">
    <location>
        <position position="233"/>
    </location>
    <ligand>
        <name>Mg(2+)</name>
        <dbReference type="ChEBI" id="CHEBI:18420"/>
    </ligand>
</feature>
<evidence type="ECO:0000256" key="6">
    <source>
        <dbReference type="HAMAP-Rule" id="MF_00379"/>
    </source>
</evidence>
<name>A0A4D7AIS9_9FIRM</name>
<feature type="binding site" evidence="6">
    <location>
        <position position="229"/>
    </location>
    <ligand>
        <name>K(+)</name>
        <dbReference type="ChEBI" id="CHEBI:29103"/>
    </ligand>
</feature>
<organism evidence="9 10">
    <name type="scientific">Dysosmobacter welbionis</name>
    <dbReference type="NCBI Taxonomy" id="2093857"/>
    <lineage>
        <taxon>Bacteria</taxon>
        <taxon>Bacillati</taxon>
        <taxon>Bacillota</taxon>
        <taxon>Clostridia</taxon>
        <taxon>Eubacteriales</taxon>
        <taxon>Oscillospiraceae</taxon>
        <taxon>Dysosmobacter</taxon>
    </lineage>
</organism>
<gene>
    <name evidence="6 9" type="primary">mnmE</name>
    <name evidence="6" type="synonym">trmE</name>
    <name evidence="9" type="ORF">EIO64_10050</name>
</gene>
<dbReference type="PANTHER" id="PTHR42714">
    <property type="entry name" value="TRNA MODIFICATION GTPASE GTPBP3"/>
    <property type="match status" value="1"/>
</dbReference>
<keyword evidence="6" id="KW-0378">Hydrolase</keyword>
<dbReference type="InterPro" id="IPR005225">
    <property type="entry name" value="Small_GTP-bd"/>
</dbReference>
<evidence type="ECO:0000256" key="7">
    <source>
        <dbReference type="RuleBase" id="RU003313"/>
    </source>
</evidence>
<dbReference type="InterPro" id="IPR006073">
    <property type="entry name" value="GTP-bd"/>
</dbReference>
<keyword evidence="3 6" id="KW-0547">Nucleotide-binding</keyword>